<gene>
    <name evidence="2" type="ORF">HEP81_04670</name>
</gene>
<organism evidence="2 3">
    <name type="scientific">Streptomyces griseofuscus</name>
    <dbReference type="NCBI Taxonomy" id="146922"/>
    <lineage>
        <taxon>Bacteria</taxon>
        <taxon>Bacillati</taxon>
        <taxon>Actinomycetota</taxon>
        <taxon>Actinomycetes</taxon>
        <taxon>Kitasatosporales</taxon>
        <taxon>Streptomycetaceae</taxon>
        <taxon>Streptomyces</taxon>
    </lineage>
</organism>
<dbReference type="RefSeq" id="WP_037653608.1">
    <property type="nucleotide sequence ID" value="NZ_CP051006.1"/>
</dbReference>
<feature type="region of interest" description="Disordered" evidence="1">
    <location>
        <begin position="1"/>
        <end position="30"/>
    </location>
</feature>
<evidence type="ECO:0000313" key="2">
    <source>
        <dbReference type="EMBL" id="QNT94942.1"/>
    </source>
</evidence>
<protein>
    <submittedName>
        <fullName evidence="2">Uncharacterized protein</fullName>
    </submittedName>
</protein>
<dbReference type="GeneID" id="91464220"/>
<sequence length="80" mass="8650">MAVPLPQTADQEALMSDDKTEATPGPRYFTKEGEGVQVVYNLRDDAPYLELGYTEVDEAAYLASLPDVFASPLPTAPEGD</sequence>
<evidence type="ECO:0000256" key="1">
    <source>
        <dbReference type="SAM" id="MobiDB-lite"/>
    </source>
</evidence>
<dbReference type="AlphaFoldDB" id="A0A7H1Q3R2"/>
<accession>A0A7H1Q3R2</accession>
<name>A0A7H1Q3R2_9ACTN</name>
<dbReference type="Proteomes" id="UP000516422">
    <property type="component" value="Chromosome"/>
</dbReference>
<reference evidence="2 3" key="1">
    <citation type="submission" date="2020-04" db="EMBL/GenBank/DDBJ databases">
        <title>Characterization and engineering of Streptomyces griseofuscus DSM40191 as a potential heterologous host for expression of BGCs.</title>
        <authorList>
            <person name="Gren T."/>
            <person name="Whitford C.M."/>
            <person name="Mohite O.S."/>
            <person name="Joergensen T.S."/>
            <person name="Nielsen J.B."/>
            <person name="Lee S.Y."/>
            <person name="Weber T."/>
        </authorList>
    </citation>
    <scope>NUCLEOTIDE SEQUENCE [LARGE SCALE GENOMIC DNA]</scope>
    <source>
        <strain evidence="2 3">DSM 40191</strain>
    </source>
</reference>
<proteinExistence type="predicted"/>
<dbReference type="KEGG" id="sgf:HEP81_04670"/>
<evidence type="ECO:0000313" key="3">
    <source>
        <dbReference type="Proteomes" id="UP000516422"/>
    </source>
</evidence>
<dbReference type="EMBL" id="CP051006">
    <property type="protein sequence ID" value="QNT94942.1"/>
    <property type="molecule type" value="Genomic_DNA"/>
</dbReference>